<keyword evidence="3 10" id="KW-0548">Nucleotidyltransferase</keyword>
<dbReference type="Gene3D" id="3.40.1700.10">
    <property type="entry name" value="DNA integrity scanning protein, DisA, N-terminal domain"/>
    <property type="match status" value="1"/>
</dbReference>
<comment type="function">
    <text evidence="10">Has also diadenylate cyclase activity, catalyzing the condensation of 2 ATP molecules into cyclic di-AMP (c-di-AMP). c-di-AMP acts as a signaling molecule that couples DNA integrity with progression of sporulation. The rise in c-di-AMP level generated by DisA while scanning the chromosome, operates as a positive signal that advances sporulation; upon encountering a lesion, the DisA focus arrests at the damaged site and halts c-di-AMP synthesis.</text>
</comment>
<feature type="binding site" evidence="10">
    <location>
        <position position="74"/>
    </location>
    <ligand>
        <name>ATP</name>
        <dbReference type="ChEBI" id="CHEBI:30616"/>
    </ligand>
</feature>
<dbReference type="GO" id="GO:0004016">
    <property type="term" value="F:adenylate cyclase activity"/>
    <property type="evidence" value="ECO:0007669"/>
    <property type="project" value="TreeGrafter"/>
</dbReference>
<keyword evidence="9 10" id="KW-0234">DNA repair</keyword>
<dbReference type="PANTHER" id="PTHR34185">
    <property type="entry name" value="DIADENYLATE CYCLASE"/>
    <property type="match status" value="1"/>
</dbReference>
<dbReference type="InterPro" id="IPR036888">
    <property type="entry name" value="DNA_integrity_DisA_N_sf"/>
</dbReference>
<evidence type="ECO:0000256" key="10">
    <source>
        <dbReference type="HAMAP-Rule" id="MF_01438"/>
    </source>
</evidence>
<dbReference type="PANTHER" id="PTHR34185:SF3">
    <property type="entry name" value="DNA INTEGRITY SCANNING PROTEIN DISA"/>
    <property type="match status" value="1"/>
</dbReference>
<evidence type="ECO:0000256" key="4">
    <source>
        <dbReference type="ARBA" id="ARBA00022741"/>
    </source>
</evidence>
<dbReference type="RefSeq" id="WP_091791518.1">
    <property type="nucleotide sequence ID" value="NZ_FNAF01000004.1"/>
</dbReference>
<dbReference type="NCBIfam" id="NF010009">
    <property type="entry name" value="PRK13482.1"/>
    <property type="match status" value="1"/>
</dbReference>
<reference evidence="12 13" key="1">
    <citation type="submission" date="2016-10" db="EMBL/GenBank/DDBJ databases">
        <authorList>
            <person name="de Groot N.N."/>
        </authorList>
    </citation>
    <scope>NUCLEOTIDE SEQUENCE [LARGE SCALE GENOMIC DNA]</scope>
    <source>
        <strain evidence="12 13">DSM 20475</strain>
    </source>
</reference>
<protein>
    <recommendedName>
        <fullName evidence="10">DNA integrity scanning protein DisA</fullName>
    </recommendedName>
    <alternativeName>
        <fullName evidence="10">Cyclic di-AMP synthase</fullName>
        <shortName evidence="10">c-di-AMP synthase</shortName>
    </alternativeName>
    <alternativeName>
        <fullName evidence="10">Diadenylate cyclase</fullName>
        <ecNumber evidence="10">2.7.7.85</ecNumber>
    </alternativeName>
</protein>
<comment type="function">
    <text evidence="10">Participates in a DNA-damage check-point that is active prior to asymmetric division when DNA is damaged. DisA forms globular foci that rapidly scan along the chromosomes during sporulation, searching for lesions. When a lesion is present, DisA pauses at the lesion site. This triggers a cellular response that culminates in a temporary block in sporulation initiation.</text>
</comment>
<keyword evidence="4 10" id="KW-0547">Nucleotide-binding</keyword>
<dbReference type="SUPFAM" id="SSF143597">
    <property type="entry name" value="YojJ-like"/>
    <property type="match status" value="1"/>
</dbReference>
<dbReference type="GO" id="GO:0003677">
    <property type="term" value="F:DNA binding"/>
    <property type="evidence" value="ECO:0007669"/>
    <property type="project" value="UniProtKB-UniRule"/>
</dbReference>
<dbReference type="InterPro" id="IPR023763">
    <property type="entry name" value="DNA_integrity_scanning_protein"/>
</dbReference>
<comment type="catalytic activity">
    <reaction evidence="1 10">
        <text>2 ATP = 3',3'-c-di-AMP + 2 diphosphate</text>
        <dbReference type="Rhea" id="RHEA:35655"/>
        <dbReference type="ChEBI" id="CHEBI:30616"/>
        <dbReference type="ChEBI" id="CHEBI:33019"/>
        <dbReference type="ChEBI" id="CHEBI:71500"/>
        <dbReference type="EC" id="2.7.7.85"/>
    </reaction>
</comment>
<evidence type="ECO:0000256" key="2">
    <source>
        <dbReference type="ARBA" id="ARBA00022679"/>
    </source>
</evidence>
<dbReference type="PROSITE" id="PS51794">
    <property type="entry name" value="DAC"/>
    <property type="match status" value="1"/>
</dbReference>
<dbReference type="OrthoDB" id="41841at2"/>
<dbReference type="Gene3D" id="1.20.1260.110">
    <property type="entry name" value="DNA integrity scanning linker region"/>
    <property type="match status" value="1"/>
</dbReference>
<dbReference type="EC" id="2.7.7.85" evidence="10"/>
<evidence type="ECO:0000259" key="11">
    <source>
        <dbReference type="PROSITE" id="PS51794"/>
    </source>
</evidence>
<sequence length="364" mass="40991">MTKQSNTAEILEMLRITAPGTRLREGLDNVLRANTGGLIIVGDYDKVSALAEGGFFIDAPYSPAHLYELAKMDGAILLSEDCNKIFRANCHLNPDPGTPSMETGIRHRTAEQTARQTGELVISISQRRRLITLYRGSYRYVLRDTTTLLNTATQAIEALEKYKNALDEAFVRLSLEEFDDMVSLSDVVQVVQRAEMLKRVDKELTLYIAELGNEGRLVRMQAEELMSNVDTDERMALRDYLVFNTEESEMAQVDAALEKLERLSSEDLLDGDRLAGILGYAGYNDKERRNILLSRGYRMLHKIPRLPSSVIDNVVETFHDLNQLTKASIDALDEVEGVGPARAQQISTGLDRLRTQTIMDSHWF</sequence>
<evidence type="ECO:0000256" key="8">
    <source>
        <dbReference type="ARBA" id="ARBA00023125"/>
    </source>
</evidence>
<dbReference type="InterPro" id="IPR038331">
    <property type="entry name" value="DisA_sf"/>
</dbReference>
<accession>A0A1G6VL79</accession>
<keyword evidence="8 10" id="KW-0238">DNA-binding</keyword>
<dbReference type="EMBL" id="FNAF01000004">
    <property type="protein sequence ID" value="SDD53606.1"/>
    <property type="molecule type" value="Genomic_DNA"/>
</dbReference>
<keyword evidence="6 10" id="KW-0067">ATP-binding</keyword>
<evidence type="ECO:0000313" key="12">
    <source>
        <dbReference type="EMBL" id="SDD53606.1"/>
    </source>
</evidence>
<dbReference type="InterPro" id="IPR018906">
    <property type="entry name" value="DNA_integrity_scan_DisA_link"/>
</dbReference>
<dbReference type="InterPro" id="IPR050338">
    <property type="entry name" value="DisA"/>
</dbReference>
<keyword evidence="13" id="KW-1185">Reference proteome</keyword>
<name>A0A1G6VL79_PEPNI</name>
<evidence type="ECO:0000256" key="9">
    <source>
        <dbReference type="ARBA" id="ARBA00023204"/>
    </source>
</evidence>
<dbReference type="HAMAP" id="MF_01438">
    <property type="entry name" value="DisA"/>
    <property type="match status" value="1"/>
</dbReference>
<organism evidence="12 13">
    <name type="scientific">Peptococcus niger</name>
    <dbReference type="NCBI Taxonomy" id="2741"/>
    <lineage>
        <taxon>Bacteria</taxon>
        <taxon>Bacillati</taxon>
        <taxon>Bacillota</taxon>
        <taxon>Clostridia</taxon>
        <taxon>Eubacteriales</taxon>
        <taxon>Peptococcaceae</taxon>
        <taxon>Peptococcus</taxon>
    </lineage>
</organism>
<evidence type="ECO:0000313" key="13">
    <source>
        <dbReference type="Proteomes" id="UP000198995"/>
    </source>
</evidence>
<dbReference type="GO" id="GO:0006281">
    <property type="term" value="P:DNA repair"/>
    <property type="evidence" value="ECO:0007669"/>
    <property type="project" value="UniProtKB-UniRule"/>
</dbReference>
<dbReference type="STRING" id="2741.SAMN04489866_10454"/>
<comment type="similarity">
    <text evidence="10">Belongs to the DisA family.</text>
</comment>
<evidence type="ECO:0000256" key="5">
    <source>
        <dbReference type="ARBA" id="ARBA00022763"/>
    </source>
</evidence>
<evidence type="ECO:0000256" key="3">
    <source>
        <dbReference type="ARBA" id="ARBA00022695"/>
    </source>
</evidence>
<dbReference type="Pfam" id="PF02457">
    <property type="entry name" value="DAC"/>
    <property type="match status" value="1"/>
</dbReference>
<evidence type="ECO:0000256" key="6">
    <source>
        <dbReference type="ARBA" id="ARBA00022840"/>
    </source>
</evidence>
<keyword evidence="2 10" id="KW-0808">Transferase</keyword>
<comment type="subunit">
    <text evidence="10">Homooctamer.</text>
</comment>
<dbReference type="InterPro" id="IPR010994">
    <property type="entry name" value="RuvA_2-like"/>
</dbReference>
<feature type="binding site" evidence="10">
    <location>
        <begin position="105"/>
        <end position="109"/>
    </location>
    <ligand>
        <name>ATP</name>
        <dbReference type="ChEBI" id="CHEBI:30616"/>
    </ligand>
</feature>
<dbReference type="GO" id="GO:0106408">
    <property type="term" value="F:diadenylate cyclase activity"/>
    <property type="evidence" value="ECO:0007669"/>
    <property type="project" value="UniProtKB-EC"/>
</dbReference>
<dbReference type="SUPFAM" id="SSF47781">
    <property type="entry name" value="RuvA domain 2-like"/>
    <property type="match status" value="1"/>
</dbReference>
<evidence type="ECO:0000256" key="7">
    <source>
        <dbReference type="ARBA" id="ARBA00022842"/>
    </source>
</evidence>
<proteinExistence type="inferred from homology"/>
<evidence type="ECO:0000256" key="1">
    <source>
        <dbReference type="ARBA" id="ARBA00000877"/>
    </source>
</evidence>
<keyword evidence="5 10" id="KW-0227">DNA damage</keyword>
<feature type="binding site" evidence="10">
    <location>
        <position position="92"/>
    </location>
    <ligand>
        <name>ATP</name>
        <dbReference type="ChEBI" id="CHEBI:30616"/>
    </ligand>
</feature>
<dbReference type="GO" id="GO:0005524">
    <property type="term" value="F:ATP binding"/>
    <property type="evidence" value="ECO:0007669"/>
    <property type="project" value="UniProtKB-UniRule"/>
</dbReference>
<dbReference type="Gene3D" id="1.10.150.20">
    <property type="entry name" value="5' to 3' exonuclease, C-terminal subdomain"/>
    <property type="match status" value="1"/>
</dbReference>
<gene>
    <name evidence="10" type="primary">disA</name>
    <name evidence="12" type="ORF">SAMN04489866_10454</name>
</gene>
<dbReference type="AlphaFoldDB" id="A0A1G6VL79"/>
<feature type="domain" description="DAC" evidence="11">
    <location>
        <begin position="7"/>
        <end position="145"/>
    </location>
</feature>
<dbReference type="Proteomes" id="UP000198995">
    <property type="component" value="Unassembled WGS sequence"/>
</dbReference>
<dbReference type="InterPro" id="IPR003390">
    <property type="entry name" value="DNA_integrity_scan_DisA_N"/>
</dbReference>
<comment type="cofactor">
    <cofactor evidence="10">
        <name>Mg(2+)</name>
        <dbReference type="ChEBI" id="CHEBI:18420"/>
    </cofactor>
</comment>
<keyword evidence="7 10" id="KW-0460">Magnesium</keyword>
<dbReference type="Pfam" id="PF10635">
    <property type="entry name" value="DisA-linker"/>
    <property type="match status" value="1"/>
</dbReference>